<dbReference type="InterPro" id="IPR050709">
    <property type="entry name" value="Biotin_Carboxyl_Carrier/Decarb"/>
</dbReference>
<dbReference type="AlphaFoldDB" id="A0AB39VKN3"/>
<dbReference type="SUPFAM" id="SSF51230">
    <property type="entry name" value="Single hybrid motif"/>
    <property type="match status" value="1"/>
</dbReference>
<dbReference type="PANTHER" id="PTHR45266:SF3">
    <property type="entry name" value="OXALOACETATE DECARBOXYLASE ALPHA CHAIN"/>
    <property type="match status" value="1"/>
</dbReference>
<dbReference type="KEGG" id="lrug:AB8B22_03195"/>
<accession>A0AB39VKN3</accession>
<evidence type="ECO:0000256" key="1">
    <source>
        <dbReference type="ARBA" id="ARBA00023267"/>
    </source>
</evidence>
<feature type="domain" description="Lipoyl-binding" evidence="2">
    <location>
        <begin position="66"/>
        <end position="129"/>
    </location>
</feature>
<dbReference type="Gene3D" id="2.40.50.100">
    <property type="match status" value="1"/>
</dbReference>
<organism evidence="3">
    <name type="scientific">Leptotrichia rugosa</name>
    <dbReference type="NCBI Taxonomy" id="3239302"/>
    <lineage>
        <taxon>Bacteria</taxon>
        <taxon>Fusobacteriati</taxon>
        <taxon>Fusobacteriota</taxon>
        <taxon>Fusobacteriia</taxon>
        <taxon>Fusobacteriales</taxon>
        <taxon>Leptotrichiaceae</taxon>
        <taxon>Leptotrichia</taxon>
    </lineage>
</organism>
<dbReference type="InterPro" id="IPR011053">
    <property type="entry name" value="Single_hybrid_motif"/>
</dbReference>
<dbReference type="Pfam" id="PF00364">
    <property type="entry name" value="Biotin_lipoyl"/>
    <property type="match status" value="1"/>
</dbReference>
<name>A0AB39VKN3_9FUSO</name>
<dbReference type="EMBL" id="CP165644">
    <property type="protein sequence ID" value="XDU67438.1"/>
    <property type="molecule type" value="Genomic_DNA"/>
</dbReference>
<evidence type="ECO:0000313" key="3">
    <source>
        <dbReference type="EMBL" id="XDU67438.1"/>
    </source>
</evidence>
<protein>
    <submittedName>
        <fullName evidence="3">Biotin/lipoyl-containing protein</fullName>
    </submittedName>
</protein>
<keyword evidence="1" id="KW-0092">Biotin</keyword>
<dbReference type="InterPro" id="IPR000089">
    <property type="entry name" value="Biotin_lipoyl"/>
</dbReference>
<proteinExistence type="predicted"/>
<gene>
    <name evidence="3" type="ORF">AB8B22_03195</name>
</gene>
<sequence length="132" mass="15023">MMELKDIQELMKVMKKEELEELKIRYGKMKLTLINSCDASQKINVSHPVKVMKKEEKVKKEEIIKSDNVGKIKLLNVNSGKEVKKGEILAKIYTMGIENEVRATADGVIKEVLVSDGIAVDFSKELFKIEIK</sequence>
<dbReference type="RefSeq" id="WP_369711637.1">
    <property type="nucleotide sequence ID" value="NZ_CP165644.1"/>
</dbReference>
<dbReference type="CDD" id="cd06850">
    <property type="entry name" value="biotinyl_domain"/>
    <property type="match status" value="1"/>
</dbReference>
<reference evidence="3" key="1">
    <citation type="submission" date="2024-07" db="EMBL/GenBank/DDBJ databases">
        <authorList>
            <person name="Li X.-J."/>
            <person name="Wang X."/>
        </authorList>
    </citation>
    <scope>NUCLEOTIDE SEQUENCE</scope>
    <source>
        <strain evidence="3">HSP-334</strain>
    </source>
</reference>
<dbReference type="PANTHER" id="PTHR45266">
    <property type="entry name" value="OXALOACETATE DECARBOXYLASE ALPHA CHAIN"/>
    <property type="match status" value="1"/>
</dbReference>
<evidence type="ECO:0000259" key="2">
    <source>
        <dbReference type="Pfam" id="PF00364"/>
    </source>
</evidence>